<evidence type="ECO:0000256" key="1">
    <source>
        <dbReference type="SAM" id="Phobius"/>
    </source>
</evidence>
<dbReference type="AlphaFoldDB" id="A0A8J2NGJ4"/>
<dbReference type="Proteomes" id="UP000693738">
    <property type="component" value="Unassembled WGS sequence"/>
</dbReference>
<feature type="transmembrane region" description="Helical" evidence="1">
    <location>
        <begin position="551"/>
        <end position="576"/>
    </location>
</feature>
<comment type="caution">
    <text evidence="2">The sequence shown here is derived from an EMBL/GenBank/DDBJ whole genome shotgun (WGS) entry which is preliminary data.</text>
</comment>
<keyword evidence="1" id="KW-0812">Transmembrane</keyword>
<feature type="transmembrane region" description="Helical" evidence="1">
    <location>
        <begin position="82"/>
        <end position="105"/>
    </location>
</feature>
<keyword evidence="1" id="KW-0472">Membrane</keyword>
<dbReference type="EMBL" id="CAJSTJ010000127">
    <property type="protein sequence ID" value="CAG7558965.1"/>
    <property type="molecule type" value="Genomic_DNA"/>
</dbReference>
<organism evidence="2 3">
    <name type="scientific">Fusarium equiseti</name>
    <name type="common">Fusarium scirpi</name>
    <dbReference type="NCBI Taxonomy" id="61235"/>
    <lineage>
        <taxon>Eukaryota</taxon>
        <taxon>Fungi</taxon>
        <taxon>Dikarya</taxon>
        <taxon>Ascomycota</taxon>
        <taxon>Pezizomycotina</taxon>
        <taxon>Sordariomycetes</taxon>
        <taxon>Hypocreomycetidae</taxon>
        <taxon>Hypocreales</taxon>
        <taxon>Nectriaceae</taxon>
        <taxon>Fusarium</taxon>
        <taxon>Fusarium incarnatum-equiseti species complex</taxon>
    </lineage>
</organism>
<feature type="transmembrane region" description="Helical" evidence="1">
    <location>
        <begin position="469"/>
        <end position="494"/>
    </location>
</feature>
<feature type="transmembrane region" description="Helical" evidence="1">
    <location>
        <begin position="46"/>
        <end position="62"/>
    </location>
</feature>
<evidence type="ECO:0000313" key="3">
    <source>
        <dbReference type="Proteomes" id="UP000693738"/>
    </source>
</evidence>
<sequence>MTRFNSSVITQPFNISVVANNGTDELRRLVAPSWVNNPGVRGTMDILQSCILTLVACIYTALHLDIPRKTTWYHLLWQKTKWVLITLFAPELAVFVAASQLRYAWNLRSELRKIQKEKQASNWKPDADFEINLKYAFCIVMGAVRFDVHDILSLSDLNESDRDYFQDTGLRRRSVRPGPAAIIQLAERGHWIQIPKQDIDDRSKADTIQKTLVLIQVLWMVTQCIARRIYDLPLSLLEIHTIVHVVCAVFLYACWFEKPLNIQEAMIIQTQDFKGDLAAMLQRHFYSEISYKMALFAPKEGDDARPPNDFDGSPMRWVEPRSGVAMYEGDILPSGLALSKSKVKKPPGSSIYYLDPIFQPDGNSLVLRPEFMARWEAILTTFAFEDRRKLAQESDRIIMQNIDRRHEPRDNSSKQKILFLPLLEELEPKRVSIWDKLFWEGESILHLRWSGPHKTDDDISWKESMKSDVYWLSFRFIALAMFLSGLYGGVHLTIWGQAFPSHVEELMWKVSCLLIICGFPSLCIFLVFVTLAVGSDAWDDRKRWVRFIEGIFVGLILALYIPLAFGYIAARVFIIAESFLSLRQSPVGVFLSPEWVELFPHF</sequence>
<gene>
    <name evidence="2" type="ORF">FEQUK3_LOCUS4618</name>
</gene>
<feature type="transmembrane region" description="Helical" evidence="1">
    <location>
        <begin position="212"/>
        <end position="230"/>
    </location>
</feature>
<feature type="transmembrane region" description="Helical" evidence="1">
    <location>
        <begin position="236"/>
        <end position="256"/>
    </location>
</feature>
<keyword evidence="1" id="KW-1133">Transmembrane helix</keyword>
<name>A0A8J2NGJ4_FUSEQ</name>
<accession>A0A8J2NGJ4</accession>
<reference evidence="2" key="1">
    <citation type="submission" date="2021-05" db="EMBL/GenBank/DDBJ databases">
        <authorList>
            <person name="Khan N."/>
        </authorList>
    </citation>
    <scope>NUCLEOTIDE SEQUENCE</scope>
</reference>
<protein>
    <submittedName>
        <fullName evidence="2">Uncharacterized protein</fullName>
    </submittedName>
</protein>
<dbReference type="PANTHER" id="PTHR35043:SF7">
    <property type="entry name" value="TRANSCRIPTION FACTOR DOMAIN-CONTAINING PROTEIN"/>
    <property type="match status" value="1"/>
</dbReference>
<evidence type="ECO:0000313" key="2">
    <source>
        <dbReference type="EMBL" id="CAG7558965.1"/>
    </source>
</evidence>
<dbReference type="PANTHER" id="PTHR35043">
    <property type="entry name" value="TRANSCRIPTION FACTOR DOMAIN-CONTAINING PROTEIN"/>
    <property type="match status" value="1"/>
</dbReference>
<feature type="transmembrane region" description="Helical" evidence="1">
    <location>
        <begin position="506"/>
        <end position="531"/>
    </location>
</feature>
<proteinExistence type="predicted"/>